<name>A0ABT3E216_9XANT</name>
<evidence type="ECO:0000313" key="3">
    <source>
        <dbReference type="Proteomes" id="UP001320843"/>
    </source>
</evidence>
<evidence type="ECO:0000256" key="1">
    <source>
        <dbReference type="SAM" id="MobiDB-lite"/>
    </source>
</evidence>
<keyword evidence="3" id="KW-1185">Reference proteome</keyword>
<evidence type="ECO:0000313" key="2">
    <source>
        <dbReference type="EMBL" id="MCW0401807.1"/>
    </source>
</evidence>
<feature type="region of interest" description="Disordered" evidence="1">
    <location>
        <begin position="1"/>
        <end position="21"/>
    </location>
</feature>
<protein>
    <recommendedName>
        <fullName evidence="4">Transposase</fullName>
    </recommendedName>
</protein>
<dbReference type="Proteomes" id="UP001320843">
    <property type="component" value="Unassembled WGS sequence"/>
</dbReference>
<dbReference type="EMBL" id="JANFWR010000139">
    <property type="protein sequence ID" value="MCW0401807.1"/>
    <property type="molecule type" value="Genomic_DNA"/>
</dbReference>
<gene>
    <name evidence="2" type="ORF">NB700_004363</name>
</gene>
<organism evidence="2 3">
    <name type="scientific">Xanthomonas sacchari</name>
    <dbReference type="NCBI Taxonomy" id="56458"/>
    <lineage>
        <taxon>Bacteria</taxon>
        <taxon>Pseudomonadati</taxon>
        <taxon>Pseudomonadota</taxon>
        <taxon>Gammaproteobacteria</taxon>
        <taxon>Lysobacterales</taxon>
        <taxon>Lysobacteraceae</taxon>
        <taxon>Xanthomonas</taxon>
    </lineage>
</organism>
<comment type="caution">
    <text evidence="2">The sequence shown here is derived from an EMBL/GenBank/DDBJ whole genome shotgun (WGS) entry which is preliminary data.</text>
</comment>
<reference evidence="2 3" key="1">
    <citation type="submission" date="2022-06" db="EMBL/GenBank/DDBJ databases">
        <title>Dynamics of rice microbiomes reveals core vertical transmitted seed endophytes.</title>
        <authorList>
            <person name="Liao K."/>
            <person name="Zhang X."/>
        </authorList>
    </citation>
    <scope>NUCLEOTIDE SEQUENCE [LARGE SCALE GENOMIC DNA]</scope>
    <source>
        <strain evidence="2 3">YT10-10-1</strain>
    </source>
</reference>
<evidence type="ECO:0008006" key="4">
    <source>
        <dbReference type="Google" id="ProtNLM"/>
    </source>
</evidence>
<proteinExistence type="predicted"/>
<accession>A0ABT3E216</accession>
<sequence>MMKLPIVTGSMNTEEERGRFEDGRKLRAPGRVALTNRLLSWFQKLDALAQRALTK</sequence>